<dbReference type="RefSeq" id="WP_096347512.1">
    <property type="nucleotide sequence ID" value="NZ_CP033116.1"/>
</dbReference>
<accession>A0AA91Z5C1</accession>
<name>A0AA91Z5C1_9GAMM</name>
<feature type="active site" description="Proton acceptor" evidence="2">
    <location>
        <position position="137"/>
    </location>
</feature>
<keyword evidence="8" id="KW-1185">Reference proteome</keyword>
<dbReference type="Proteomes" id="UP000243750">
    <property type="component" value="Unassembled WGS sequence"/>
</dbReference>
<dbReference type="InterPro" id="IPR011004">
    <property type="entry name" value="Trimer_LpxA-like_sf"/>
</dbReference>
<evidence type="ECO:0000256" key="2">
    <source>
        <dbReference type="PIRSR" id="PIRSR620019-1"/>
    </source>
</evidence>
<dbReference type="SUPFAM" id="SSF51161">
    <property type="entry name" value="Trimeric LpxA-like enzymes"/>
    <property type="match status" value="1"/>
</dbReference>
<reference evidence="6 8" key="2">
    <citation type="submission" date="2018-10" db="EMBL/GenBank/DDBJ databases">
        <title>Complete genome sequence of Pseudomonas pelagia strain Kongs-67.</title>
        <authorList>
            <person name="Sinha R.K."/>
            <person name="Krishnan K."/>
        </authorList>
    </citation>
    <scope>NUCLEOTIDE SEQUENCE [LARGE SCALE GENOMIC DNA]</scope>
    <source>
        <strain evidence="6 8">Kongs-67</strain>
    </source>
</reference>
<comment type="similarity">
    <text evidence="1">Belongs to the transferase hexapeptide repeat family.</text>
</comment>
<dbReference type="Gene3D" id="2.160.10.10">
    <property type="entry name" value="Hexapeptide repeat proteins"/>
    <property type="match status" value="1"/>
</dbReference>
<dbReference type="Pfam" id="PF17836">
    <property type="entry name" value="PglD_N"/>
    <property type="match status" value="1"/>
</dbReference>
<dbReference type="AlphaFoldDB" id="A0AA91Z5C1"/>
<evidence type="ECO:0000259" key="4">
    <source>
        <dbReference type="Pfam" id="PF17836"/>
    </source>
</evidence>
<dbReference type="CDD" id="cd03360">
    <property type="entry name" value="LbH_AT_putative"/>
    <property type="match status" value="1"/>
</dbReference>
<evidence type="ECO:0000313" key="6">
    <source>
        <dbReference type="EMBL" id="QFY57702.1"/>
    </source>
</evidence>
<evidence type="ECO:0000313" key="8">
    <source>
        <dbReference type="Proteomes" id="UP000344571"/>
    </source>
</evidence>
<evidence type="ECO:0000256" key="1">
    <source>
        <dbReference type="ARBA" id="ARBA00007274"/>
    </source>
</evidence>
<dbReference type="Gene3D" id="3.40.50.20">
    <property type="match status" value="1"/>
</dbReference>
<feature type="site" description="Increases basicity of active site His" evidence="2">
    <location>
        <position position="138"/>
    </location>
</feature>
<dbReference type="InterPro" id="IPR020019">
    <property type="entry name" value="AcTrfase_PglD-like"/>
</dbReference>
<protein>
    <submittedName>
        <fullName evidence="5">Acetyltransferase</fullName>
    </submittedName>
</protein>
<organism evidence="5 7">
    <name type="scientific">Halopseudomonas pelagia</name>
    <dbReference type="NCBI Taxonomy" id="553151"/>
    <lineage>
        <taxon>Bacteria</taxon>
        <taxon>Pseudomonadati</taxon>
        <taxon>Pseudomonadota</taxon>
        <taxon>Gammaproteobacteria</taxon>
        <taxon>Pseudomonadales</taxon>
        <taxon>Pseudomonadaceae</taxon>
        <taxon>Halopseudomonas</taxon>
    </lineage>
</organism>
<proteinExistence type="inferred from homology"/>
<sequence length="198" mass="19666">MSRTLLVLGAGGHGKSIAESALSGGEWSSVLFLDDAWPQVTEALGCEVVGKVADLALVADRGQGAIAAVGNNSVREQWIGVIEGAGIELVSIVHPSAWVSSSATLGAGTAVMAGAVVGTGSAVGRGVIINANATVDHDVVMEELSHISVGVQLAGGVRIGARAWLQAGSCCGYHVDVEAGARLGPGTVLCGSAKSVVT</sequence>
<evidence type="ECO:0000313" key="7">
    <source>
        <dbReference type="Proteomes" id="UP000243750"/>
    </source>
</evidence>
<dbReference type="PANTHER" id="PTHR43300">
    <property type="entry name" value="ACETYLTRANSFERASE"/>
    <property type="match status" value="1"/>
</dbReference>
<dbReference type="PANTHER" id="PTHR43300:SF7">
    <property type="entry name" value="UDP-N-ACETYLBACILLOSAMINE N-ACETYLTRANSFERASE"/>
    <property type="match status" value="1"/>
</dbReference>
<dbReference type="EMBL" id="CP033116">
    <property type="protein sequence ID" value="QFY57702.1"/>
    <property type="molecule type" value="Genomic_DNA"/>
</dbReference>
<dbReference type="EMBL" id="NWMT01000202">
    <property type="protein sequence ID" value="PCC98430.1"/>
    <property type="molecule type" value="Genomic_DNA"/>
</dbReference>
<dbReference type="InterPro" id="IPR041561">
    <property type="entry name" value="PglD_N"/>
</dbReference>
<evidence type="ECO:0000313" key="5">
    <source>
        <dbReference type="EMBL" id="PCC98430.1"/>
    </source>
</evidence>
<dbReference type="InterPro" id="IPR050179">
    <property type="entry name" value="Trans_hexapeptide_repeat"/>
</dbReference>
<gene>
    <name evidence="5" type="ORF">CO192_15795</name>
    <name evidence="6" type="ORF">EAO82_15810</name>
</gene>
<evidence type="ECO:0000256" key="3">
    <source>
        <dbReference type="PIRSR" id="PIRSR620019-2"/>
    </source>
</evidence>
<feature type="domain" description="PglD N-terminal" evidence="4">
    <location>
        <begin position="5"/>
        <end position="79"/>
    </location>
</feature>
<dbReference type="Proteomes" id="UP000344571">
    <property type="component" value="Chromosome"/>
</dbReference>
<feature type="binding site" evidence="3">
    <location>
        <position position="70"/>
    </location>
    <ligand>
        <name>substrate</name>
    </ligand>
</feature>
<reference evidence="5 7" key="1">
    <citation type="submission" date="2017-09" db="EMBL/GenBank/DDBJ databases">
        <title>Bacterial and phytoplankton interrelationship in Kongsfjorden, an Arctic fjord.</title>
        <authorList>
            <person name="Sinha R."/>
            <person name="Krishnan K."/>
        </authorList>
    </citation>
    <scope>NUCLEOTIDE SEQUENCE [LARGE SCALE GENOMIC DNA]</scope>
    <source>
        <strain evidence="5 7">58</strain>
    </source>
</reference>
<feature type="binding site" evidence="3">
    <location>
        <position position="146"/>
    </location>
    <ligand>
        <name>acetyl-CoA</name>
        <dbReference type="ChEBI" id="CHEBI:57288"/>
    </ligand>
</feature>